<keyword evidence="3" id="KW-0325">Glycoprotein</keyword>
<protein>
    <recommendedName>
        <fullName evidence="9">DUF5110 domain-containing protein</fullName>
    </recommendedName>
</protein>
<dbReference type="GO" id="GO:0017177">
    <property type="term" value="C:glucosidase II complex"/>
    <property type="evidence" value="ECO:0007669"/>
    <property type="project" value="TreeGrafter"/>
</dbReference>
<dbReference type="AlphaFoldDB" id="A0AAW0GHP3"/>
<evidence type="ECO:0000259" key="6">
    <source>
        <dbReference type="Pfam" id="PF21365"/>
    </source>
</evidence>
<name>A0AAW0GHP3_9APHY</name>
<organism evidence="7 8">
    <name type="scientific">Cerrena zonata</name>
    <dbReference type="NCBI Taxonomy" id="2478898"/>
    <lineage>
        <taxon>Eukaryota</taxon>
        <taxon>Fungi</taxon>
        <taxon>Dikarya</taxon>
        <taxon>Basidiomycota</taxon>
        <taxon>Agaricomycotina</taxon>
        <taxon>Agaricomycetes</taxon>
        <taxon>Polyporales</taxon>
        <taxon>Cerrenaceae</taxon>
        <taxon>Cerrena</taxon>
    </lineage>
</organism>
<accession>A0AAW0GHP3</accession>
<dbReference type="InterPro" id="IPR048395">
    <property type="entry name" value="Glyco_hydro_31_C"/>
</dbReference>
<dbReference type="Pfam" id="PF17137">
    <property type="entry name" value="DUF5110"/>
    <property type="match status" value="1"/>
</dbReference>
<evidence type="ECO:0000259" key="5">
    <source>
        <dbReference type="Pfam" id="PF17137"/>
    </source>
</evidence>
<evidence type="ECO:0000256" key="1">
    <source>
        <dbReference type="ARBA" id="ARBA00022729"/>
    </source>
</evidence>
<comment type="caution">
    <text evidence="7">The sequence shown here is derived from an EMBL/GenBank/DDBJ whole genome shotgun (WGS) entry which is preliminary data.</text>
</comment>
<keyword evidence="1" id="KW-0732">Signal</keyword>
<keyword evidence="4" id="KW-0326">Glycosidase</keyword>
<dbReference type="InterPro" id="IPR033403">
    <property type="entry name" value="DUF5110"/>
</dbReference>
<dbReference type="EMBL" id="JASBNA010000005">
    <property type="protein sequence ID" value="KAK7691304.1"/>
    <property type="molecule type" value="Genomic_DNA"/>
</dbReference>
<evidence type="ECO:0008006" key="9">
    <source>
        <dbReference type="Google" id="ProtNLM"/>
    </source>
</evidence>
<dbReference type="GO" id="GO:0090599">
    <property type="term" value="F:alpha-glucosidase activity"/>
    <property type="evidence" value="ECO:0007669"/>
    <property type="project" value="TreeGrafter"/>
</dbReference>
<proteinExistence type="predicted"/>
<evidence type="ECO:0000256" key="2">
    <source>
        <dbReference type="ARBA" id="ARBA00022801"/>
    </source>
</evidence>
<keyword evidence="2" id="KW-0378">Hydrolase</keyword>
<evidence type="ECO:0000313" key="8">
    <source>
        <dbReference type="Proteomes" id="UP001385951"/>
    </source>
</evidence>
<evidence type="ECO:0000256" key="4">
    <source>
        <dbReference type="ARBA" id="ARBA00023295"/>
    </source>
</evidence>
<dbReference type="SUPFAM" id="SSF51011">
    <property type="entry name" value="Glycosyl hydrolase domain"/>
    <property type="match status" value="1"/>
</dbReference>
<feature type="domain" description="DUF5110" evidence="5">
    <location>
        <begin position="103"/>
        <end position="151"/>
    </location>
</feature>
<evidence type="ECO:0000313" key="7">
    <source>
        <dbReference type="EMBL" id="KAK7691304.1"/>
    </source>
</evidence>
<reference evidence="7 8" key="1">
    <citation type="submission" date="2022-09" db="EMBL/GenBank/DDBJ databases">
        <authorList>
            <person name="Palmer J.M."/>
        </authorList>
    </citation>
    <scope>NUCLEOTIDE SEQUENCE [LARGE SCALE GENOMIC DNA]</scope>
    <source>
        <strain evidence="7 8">DSM 7382</strain>
    </source>
</reference>
<feature type="domain" description="Glycosyl hydrolase family 31 C-terminal" evidence="6">
    <location>
        <begin position="18"/>
        <end position="85"/>
    </location>
</feature>
<dbReference type="PANTHER" id="PTHR22762">
    <property type="entry name" value="ALPHA-GLUCOSIDASE"/>
    <property type="match status" value="1"/>
</dbReference>
<dbReference type="GO" id="GO:0006491">
    <property type="term" value="P:N-glycan processing"/>
    <property type="evidence" value="ECO:0007669"/>
    <property type="project" value="TreeGrafter"/>
</dbReference>
<sequence>MLSSLAMRMASPSTINSSLVAQGLLVKPVTEKGATEVSVYLPAEEQPYYDYFNHRVYRSTSKGKNVAIPAALDQIPLLIRGGSIIPTRERPRRSSPLMKNDPFTLRIALDKTSNARGELYIDDGVSYNHEQGQIVWREFKAAKAGKGIKISSHDLVKAKPSDAVDGVALTQYNSANEFAKSIAHVRVEKVVVLGLEKKPSSVKVAGGQEVEFDFIPGEAASGKKEGTSSVLIIKDPKVAVVTDWEIIVS</sequence>
<dbReference type="Pfam" id="PF21365">
    <property type="entry name" value="Glyco_hydro_31_3rd"/>
    <property type="match status" value="1"/>
</dbReference>
<keyword evidence="8" id="KW-1185">Reference proteome</keyword>
<evidence type="ECO:0000256" key="3">
    <source>
        <dbReference type="ARBA" id="ARBA00023180"/>
    </source>
</evidence>
<dbReference type="InterPro" id="IPR013780">
    <property type="entry name" value="Glyco_hydro_b"/>
</dbReference>
<gene>
    <name evidence="7" type="ORF">QCA50_004698</name>
</gene>
<dbReference type="Gene3D" id="2.60.40.1180">
    <property type="entry name" value="Golgi alpha-mannosidase II"/>
    <property type="match status" value="2"/>
</dbReference>
<dbReference type="PANTHER" id="PTHR22762:SF54">
    <property type="entry name" value="BCDNA.GH04962"/>
    <property type="match status" value="1"/>
</dbReference>
<dbReference type="Proteomes" id="UP001385951">
    <property type="component" value="Unassembled WGS sequence"/>
</dbReference>